<feature type="compositionally biased region" description="Basic and acidic residues" evidence="2">
    <location>
        <begin position="211"/>
        <end position="229"/>
    </location>
</feature>
<proteinExistence type="evidence at protein level"/>
<keyword evidence="3" id="KW-0472">Membrane</keyword>
<dbReference type="InterPro" id="IPR019734">
    <property type="entry name" value="TPR_rpt"/>
</dbReference>
<evidence type="ECO:0000259" key="4">
    <source>
        <dbReference type="Pfam" id="PF05118"/>
    </source>
</evidence>
<keyword evidence="3" id="KW-1133">Transmembrane helix</keyword>
<evidence type="ECO:0000256" key="2">
    <source>
        <dbReference type="SAM" id="MobiDB-lite"/>
    </source>
</evidence>
<evidence type="ECO:0000256" key="3">
    <source>
        <dbReference type="SAM" id="Phobius"/>
    </source>
</evidence>
<dbReference type="UCSC" id="K09A9.6a">
    <property type="organism name" value="c. elegans"/>
</dbReference>
<dbReference type="GeneID" id="181645"/>
<feature type="compositionally biased region" description="Basic and acidic residues" evidence="2">
    <location>
        <begin position="353"/>
        <end position="402"/>
    </location>
</feature>
<dbReference type="AlphaFoldDB" id="A8WHT8"/>
<name>A8WHT8_CAEEL</name>
<sequence length="920" mass="105250">MYANSAQQCFKNTDSPYGSVKLRHVNYGEETVGRPLSSYNRLSRRFNRESISNFSDLSATYYENYSGVNPVLTVALTPVPKVDYSVTKGGARTWIVLLVFIFLCSSLYTIFSAKDAGDSHHDLSSHSSADDDDVPAYNHPGSATEDDDDDDDDDEPPTPSPRVSKKQEQQTTQQKTTQPAAAQVTDSDDEDDEESNEHTLGGRLFAGLRKKITDRLNEKAVKEEPKSKNDQILNPRELRKLKKQQKTAKVEVVEDDDDDDDEDDDDVEAPAPQEPSRKQKAHNQREEKKDKNKKYQPVKEEPDLDDDDDDEDDDDDDGDDDDDEKDDGNDAEKDDGDDDDDDDDGNDDDEEDGKNKKTSVEAKSDKVVEEKNDGDDEPHVSHREAQRLRRQHLRESRRDNRPRQGGNRECIHQDCPNRESLKPRKSLLVTKKKTKSMVERILDDEFDDEDDDDEDDDSEVNKNDREDDDEDDVDERISDRDSSSSYKRHAITTKEEIGFRDILDRADNLVEKHQYEEAMELFDHVIAVYPASTRAYFGKARAYDIRGEIEADETDRDKAIEIYEKILQNSGVPDALFRQAAQRLIEKTRFRGQLHKTLTAHRYFIDRFPEELNLQTDFAISFVMMKRYEDARTVLKNVLANDPNHVIALAYYGYILKAHDDKVEQGVALMRKSLKNADNEITDPKFYYQLGHGLTTLGRKSEADAVYQKAAQMGVFMTAQQRSLYNIEGLTGRAWWAMDQTPYSKFLKTVERQWATIRQEGMEVLKDCSDCWLDHNQQLVIDGQWKFFPIMSEQNFIKSSCERMPQTCLILQEFAASSNASKSDMHLSVLSSGASILPHCGPTNYHLQAHLGLVSPSEARIRVGNETKGWRSGKFIIYDDSFEHELQFDGASSSSFRLVLTIQLWHPEVQPHQRVLSFLS</sequence>
<dbReference type="PaxDb" id="6239-K09A9.6b"/>
<dbReference type="Bgee" id="WBGene00010703">
    <property type="expression patterns" value="Expressed in larva and 4 other cell types or tissues"/>
</dbReference>
<dbReference type="AGR" id="WB:WBGene00010703"/>
<evidence type="ECO:0000256" key="1">
    <source>
        <dbReference type="ARBA" id="ARBA00007730"/>
    </source>
</evidence>
<dbReference type="WormBase" id="K09A9.6b">
    <property type="protein sequence ID" value="CE41680"/>
    <property type="gene ID" value="WBGene00010703"/>
</dbReference>
<dbReference type="PANTHER" id="PTHR12366">
    <property type="entry name" value="ASPARTYL/ASPARAGINYL BETA-HYDROXYLASE"/>
    <property type="match status" value="1"/>
</dbReference>
<dbReference type="CTD" id="181645"/>
<feature type="transmembrane region" description="Helical" evidence="3">
    <location>
        <begin position="94"/>
        <end position="111"/>
    </location>
</feature>
<feature type="compositionally biased region" description="Acidic residues" evidence="2">
    <location>
        <begin position="444"/>
        <end position="458"/>
    </location>
</feature>
<dbReference type="GO" id="GO:0005783">
    <property type="term" value="C:endoplasmic reticulum"/>
    <property type="evidence" value="ECO:0000318"/>
    <property type="project" value="GO_Central"/>
</dbReference>
<dbReference type="STRING" id="6239.K09A9.6b.1"/>
<accession>A8WHT8</accession>
<keyword evidence="3" id="KW-0812">Transmembrane</keyword>
<reference evidence="5 6" key="1">
    <citation type="journal article" date="1998" name="Science">
        <title>Genome sequence of the nematode C. elegans: a platform for investigating biology.</title>
        <authorList>
            <consortium name="The C. elegans sequencing consortium"/>
            <person name="Sulson J.E."/>
            <person name="Waterston R."/>
        </authorList>
    </citation>
    <scope>NUCLEOTIDE SEQUENCE [LARGE SCALE GENOMIC DNA]</scope>
    <source>
        <strain evidence="5 6">Bristol N2</strain>
    </source>
</reference>
<dbReference type="InterPro" id="IPR039038">
    <property type="entry name" value="ASPH"/>
</dbReference>
<dbReference type="EMBL" id="BX284606">
    <property type="protein sequence ID" value="CAP16280.1"/>
    <property type="molecule type" value="Genomic_DNA"/>
</dbReference>
<dbReference type="OrthoDB" id="438431at2759"/>
<feature type="compositionally biased region" description="Acidic residues" evidence="2">
    <location>
        <begin position="253"/>
        <end position="268"/>
    </location>
</feature>
<dbReference type="KEGG" id="cel:CELE_K09A9.6"/>
<comment type="similarity">
    <text evidence="1">Belongs to the aspartyl/asparaginyl beta-hydroxylase family.</text>
</comment>
<feature type="compositionally biased region" description="Acidic residues" evidence="2">
    <location>
        <begin position="144"/>
        <end position="156"/>
    </location>
</feature>
<dbReference type="InParanoid" id="A8WHT8"/>
<feature type="compositionally biased region" description="Low complexity" evidence="2">
    <location>
        <begin position="169"/>
        <end position="185"/>
    </location>
</feature>
<gene>
    <name evidence="5" type="ORF">CELE_K09A9.6</name>
    <name evidence="5 7" type="ORF">K09A9.6</name>
</gene>
<evidence type="ECO:0000313" key="6">
    <source>
        <dbReference type="Proteomes" id="UP000001940"/>
    </source>
</evidence>
<dbReference type="PANTHER" id="PTHR12366:SF29">
    <property type="entry name" value="ASPARTYL BETA-HYDROXYLASE, ISOFORM L"/>
    <property type="match status" value="1"/>
</dbReference>
<dbReference type="SUPFAM" id="SSF51197">
    <property type="entry name" value="Clavaminate synthase-like"/>
    <property type="match status" value="1"/>
</dbReference>
<feature type="compositionally biased region" description="Basic and acidic residues" evidence="2">
    <location>
        <begin position="409"/>
        <end position="422"/>
    </location>
</feature>
<dbReference type="SMR" id="A8WHT8"/>
<keyword evidence="6" id="KW-1185">Reference proteome</keyword>
<dbReference type="Pfam" id="PF13181">
    <property type="entry name" value="TPR_8"/>
    <property type="match status" value="1"/>
</dbReference>
<dbReference type="eggNOG" id="KOG3696">
    <property type="taxonomic scope" value="Eukaryota"/>
</dbReference>
<evidence type="ECO:0000313" key="5">
    <source>
        <dbReference type="EMBL" id="CAP16280.1"/>
    </source>
</evidence>
<dbReference type="InterPro" id="IPR007803">
    <property type="entry name" value="Asp/Arg/Pro-Hydrxlase"/>
</dbReference>
<feature type="domain" description="Aspartyl/asparaginy/proline hydroxylase" evidence="4">
    <location>
        <begin position="751"/>
        <end position="907"/>
    </location>
</feature>
<keyword evidence="8" id="KW-1267">Proteomics identification</keyword>
<dbReference type="SUPFAM" id="SSF48452">
    <property type="entry name" value="TPR-like"/>
    <property type="match status" value="1"/>
</dbReference>
<dbReference type="OMA" id="VERQWAT"/>
<dbReference type="ExpressionAtlas" id="A8WHT8">
    <property type="expression patterns" value="baseline and differential"/>
</dbReference>
<dbReference type="InterPro" id="IPR011990">
    <property type="entry name" value="TPR-like_helical_dom_sf"/>
</dbReference>
<organism evidence="5 6">
    <name type="scientific">Caenorhabditis elegans</name>
    <dbReference type="NCBI Taxonomy" id="6239"/>
    <lineage>
        <taxon>Eukaryota</taxon>
        <taxon>Metazoa</taxon>
        <taxon>Ecdysozoa</taxon>
        <taxon>Nematoda</taxon>
        <taxon>Chromadorea</taxon>
        <taxon>Rhabditida</taxon>
        <taxon>Rhabditina</taxon>
        <taxon>Rhabditomorpha</taxon>
        <taxon>Rhabditoidea</taxon>
        <taxon>Rhabditidae</taxon>
        <taxon>Peloderinae</taxon>
        <taxon>Caenorhabditis</taxon>
    </lineage>
</organism>
<dbReference type="Pfam" id="PF05118">
    <property type="entry name" value="Asp_Arg_Hydrox"/>
    <property type="match status" value="1"/>
</dbReference>
<feature type="compositionally biased region" description="Acidic residues" evidence="2">
    <location>
        <begin position="186"/>
        <end position="195"/>
    </location>
</feature>
<dbReference type="GO" id="GO:0062101">
    <property type="term" value="F:peptidyl-aspartic acid 3-dioxygenase activity"/>
    <property type="evidence" value="ECO:0000318"/>
    <property type="project" value="GO_Central"/>
</dbReference>
<dbReference type="Proteomes" id="UP000001940">
    <property type="component" value="Chromosome X"/>
</dbReference>
<feature type="region of interest" description="Disordered" evidence="2">
    <location>
        <begin position="119"/>
        <end position="487"/>
    </location>
</feature>
<protein>
    <submittedName>
        <fullName evidence="5">Aspartyl/asparaginy/proline hydroxylase domain-containing protein</fullName>
    </submittedName>
</protein>
<evidence type="ECO:0000313" key="7">
    <source>
        <dbReference type="WormBase" id="K09A9.6b"/>
    </source>
</evidence>
<dbReference type="GO" id="GO:0051480">
    <property type="term" value="P:regulation of cytosolic calcium ion concentration"/>
    <property type="evidence" value="ECO:0000318"/>
    <property type="project" value="GO_Central"/>
</dbReference>
<dbReference type="InterPro" id="IPR027443">
    <property type="entry name" value="IPNS-like_sf"/>
</dbReference>
<dbReference type="Pfam" id="PF13432">
    <property type="entry name" value="TPR_16"/>
    <property type="match status" value="2"/>
</dbReference>
<dbReference type="RefSeq" id="NP_001123163.1">
    <property type="nucleotide sequence ID" value="NM_001129691.2"/>
</dbReference>
<evidence type="ECO:0007829" key="8">
    <source>
        <dbReference type="PeptideAtlas" id="A8WHT8"/>
    </source>
</evidence>
<feature type="compositionally biased region" description="Acidic residues" evidence="2">
    <location>
        <begin position="302"/>
        <end position="352"/>
    </location>
</feature>
<dbReference type="Gene3D" id="1.25.40.10">
    <property type="entry name" value="Tetratricopeptide repeat domain"/>
    <property type="match status" value="2"/>
</dbReference>
<dbReference type="FunCoup" id="A8WHT8">
    <property type="interactions" value="168"/>
</dbReference>
<dbReference type="SMART" id="SM00028">
    <property type="entry name" value="TPR"/>
    <property type="match status" value="4"/>
</dbReference>
<dbReference type="PeptideAtlas" id="A8WHT8"/>
<dbReference type="Gene3D" id="2.60.120.330">
    <property type="entry name" value="B-lactam Antibiotic, Isopenicillin N Synthase, Chain"/>
    <property type="match status" value="1"/>
</dbReference>